<dbReference type="OrthoDB" id="703626at2"/>
<reference evidence="1 2" key="1">
    <citation type="submission" date="2019-07" db="EMBL/GenBank/DDBJ databases">
        <title>Whole genome shotgun sequence of Chryseobacterium hagamense NBRC 105253.</title>
        <authorList>
            <person name="Hosoyama A."/>
            <person name="Uohara A."/>
            <person name="Ohji S."/>
            <person name="Ichikawa N."/>
        </authorList>
    </citation>
    <scope>NUCLEOTIDE SEQUENCE [LARGE SCALE GENOMIC DNA]</scope>
    <source>
        <strain evidence="1 2">NBRC 105253</strain>
    </source>
</reference>
<comment type="caution">
    <text evidence="1">The sequence shown here is derived from an EMBL/GenBank/DDBJ whole genome shotgun (WGS) entry which is preliminary data.</text>
</comment>
<keyword evidence="2" id="KW-1185">Reference proteome</keyword>
<dbReference type="Proteomes" id="UP000321863">
    <property type="component" value="Unassembled WGS sequence"/>
</dbReference>
<organism evidence="1 2">
    <name type="scientific">Chryseobacterium hagamense</name>
    <dbReference type="NCBI Taxonomy" id="395935"/>
    <lineage>
        <taxon>Bacteria</taxon>
        <taxon>Pseudomonadati</taxon>
        <taxon>Bacteroidota</taxon>
        <taxon>Flavobacteriia</taxon>
        <taxon>Flavobacteriales</taxon>
        <taxon>Weeksellaceae</taxon>
        <taxon>Chryseobacterium group</taxon>
        <taxon>Chryseobacterium</taxon>
    </lineage>
</organism>
<protein>
    <submittedName>
        <fullName evidence="1">Uncharacterized protein</fullName>
    </submittedName>
</protein>
<accession>A0A511YNH6</accession>
<evidence type="ECO:0000313" key="1">
    <source>
        <dbReference type="EMBL" id="GEN76747.1"/>
    </source>
</evidence>
<proteinExistence type="predicted"/>
<dbReference type="EMBL" id="BJYJ01000013">
    <property type="protein sequence ID" value="GEN76747.1"/>
    <property type="molecule type" value="Genomic_DNA"/>
</dbReference>
<dbReference type="AlphaFoldDB" id="A0A511YNH6"/>
<gene>
    <name evidence="1" type="ORF">CHA01nite_24870</name>
</gene>
<name>A0A511YNH6_9FLAO</name>
<sequence length="209" mass="23311">MRFQLLTFAICIVMIFLCSKKDRPEKAVSHYSDSITMTPPEKDHTPVEETEELAKTETYRLITGSQDTPGKINADDIAKLTEPLKAIAALYSGLGGSGCEEDSCGLTAALGLGKQGSQAQKNLVRKWFRKDAAAEQLIKQDFYQAPNSSSDFSDFRSLAFRQKGDTVTVDYNLMTYSHGETGYIMGPDRFVIKGNTIKTLHRNIWKDVR</sequence>
<evidence type="ECO:0000313" key="2">
    <source>
        <dbReference type="Proteomes" id="UP000321863"/>
    </source>
</evidence>